<name>A0A556MY06_9FLAO</name>
<comment type="caution">
    <text evidence="2">The sequence shown here is derived from an EMBL/GenBank/DDBJ whole genome shotgun (WGS) entry which is preliminary data.</text>
</comment>
<dbReference type="Gene3D" id="3.60.120.10">
    <property type="entry name" value="Anthranilate synthase"/>
    <property type="match status" value="1"/>
</dbReference>
<organism evidence="2 3">
    <name type="scientific">Fluviicola chungangensis</name>
    <dbReference type="NCBI Taxonomy" id="2597671"/>
    <lineage>
        <taxon>Bacteria</taxon>
        <taxon>Pseudomonadati</taxon>
        <taxon>Bacteroidota</taxon>
        <taxon>Flavobacteriia</taxon>
        <taxon>Flavobacteriales</taxon>
        <taxon>Crocinitomicaceae</taxon>
        <taxon>Fluviicola</taxon>
    </lineage>
</organism>
<dbReference type="InterPro" id="IPR015890">
    <property type="entry name" value="Chorismate_C"/>
</dbReference>
<gene>
    <name evidence="2" type="ORF">FO442_09405</name>
</gene>
<dbReference type="InterPro" id="IPR005801">
    <property type="entry name" value="ADC_synthase"/>
</dbReference>
<dbReference type="EMBL" id="VLPL01000004">
    <property type="protein sequence ID" value="TSJ44806.1"/>
    <property type="molecule type" value="Genomic_DNA"/>
</dbReference>
<evidence type="ECO:0000313" key="3">
    <source>
        <dbReference type="Proteomes" id="UP000316008"/>
    </source>
</evidence>
<reference evidence="2 3" key="1">
    <citation type="submission" date="2019-07" db="EMBL/GenBank/DDBJ databases">
        <authorList>
            <person name="Huq M.A."/>
        </authorList>
    </citation>
    <scope>NUCLEOTIDE SEQUENCE [LARGE SCALE GENOMIC DNA]</scope>
    <source>
        <strain evidence="2 3">MAH-3</strain>
    </source>
</reference>
<dbReference type="PANTHER" id="PTHR42839">
    <property type="entry name" value="ISOCHORISMATE SYNTHASE ENTC"/>
    <property type="match status" value="1"/>
</dbReference>
<keyword evidence="3" id="KW-1185">Reference proteome</keyword>
<feature type="domain" description="Chorismate-utilising enzyme C-terminal" evidence="1">
    <location>
        <begin position="92"/>
        <end position="325"/>
    </location>
</feature>
<dbReference type="OrthoDB" id="9806579at2"/>
<evidence type="ECO:0000313" key="2">
    <source>
        <dbReference type="EMBL" id="TSJ44806.1"/>
    </source>
</evidence>
<dbReference type="SUPFAM" id="SSF56322">
    <property type="entry name" value="ADC synthase"/>
    <property type="match status" value="1"/>
</dbReference>
<dbReference type="Proteomes" id="UP000316008">
    <property type="component" value="Unassembled WGS sequence"/>
</dbReference>
<dbReference type="Pfam" id="PF00425">
    <property type="entry name" value="Chorismate_bind"/>
    <property type="match status" value="1"/>
</dbReference>
<proteinExistence type="predicted"/>
<sequence>MYRTFNCNDSSQIVKDLLIYRLPKETAPVIKHGTFSILKEGEKPSGFVVSDFLHERAFHFRESAEFDPGFDFHYGREIPTVISRRDYQIEAQAFLNSFPLLGVEKGVFSRIKQTPFRGDRAFDLFHLLENTYPHAFCYLISSAEFGTWIGATPELLMNQEGMVCKTVALAGTHGENEEHEWTPKELEEHAFVVDAIKETLDRNECVEIESDGPYVVQAGPVQHLKTDFKALLTKPNAWSIALDLHPTPAVCGTPRRNAIEAIASREMHDRELYTGFIGLFEEGNTNLFVNLRCAQLFRDKAFLYVGGGFTIDSIPDLEWEETEHKAETLMRVMKKIL</sequence>
<evidence type="ECO:0000259" key="1">
    <source>
        <dbReference type="Pfam" id="PF00425"/>
    </source>
</evidence>
<accession>A0A556MY06</accession>
<dbReference type="AlphaFoldDB" id="A0A556MY06"/>
<protein>
    <recommendedName>
        <fullName evidence="1">Chorismate-utilising enzyme C-terminal domain-containing protein</fullName>
    </recommendedName>
</protein>
<dbReference type="PANTHER" id="PTHR42839:SF2">
    <property type="entry name" value="ISOCHORISMATE SYNTHASE ENTC"/>
    <property type="match status" value="1"/>
</dbReference>